<proteinExistence type="predicted"/>
<feature type="transmembrane region" description="Helical" evidence="1">
    <location>
        <begin position="58"/>
        <end position="79"/>
    </location>
</feature>
<accession>A0A9D0ZFI8</accession>
<sequence>MFRGLDIPRTEKKSIMMVVGIDLLWLIFAVPLALHILGVVDIPLFAGTEDNISPQCSALASFGGIVIFLLNMLVARLYFPFYDNFTLKIRPMVGYLVNVFFALAAIGLSSIIRREYGWQNYELIELGVSVLVIADFLLVTYLAIRARRREMIHDDVALPDKETQEEKRHAGRERLIMYALLAYDALWVVVTAVFGGYEPGSAHWIADGAVGLLSGLTLVVNVLWYFNMYDGVRSSPPFSASTLRAAGIAAAVVIFLMYTVKLNVDLPNQAWVYMVLPLPFIILVAYVSLRTLMWRGDKDAERGPWE</sequence>
<name>A0A9D0ZFI8_9FIRM</name>
<feature type="transmembrane region" description="Helical" evidence="1">
    <location>
        <begin position="175"/>
        <end position="197"/>
    </location>
</feature>
<dbReference type="Proteomes" id="UP000824262">
    <property type="component" value="Unassembled WGS sequence"/>
</dbReference>
<protein>
    <submittedName>
        <fullName evidence="2">Uncharacterized protein</fullName>
    </submittedName>
</protein>
<feature type="transmembrane region" description="Helical" evidence="1">
    <location>
        <begin position="238"/>
        <end position="258"/>
    </location>
</feature>
<reference evidence="2" key="1">
    <citation type="submission" date="2020-10" db="EMBL/GenBank/DDBJ databases">
        <authorList>
            <person name="Gilroy R."/>
        </authorList>
    </citation>
    <scope>NUCLEOTIDE SEQUENCE</scope>
    <source>
        <strain evidence="2">ChiBcolR7-354</strain>
    </source>
</reference>
<keyword evidence="1" id="KW-0812">Transmembrane</keyword>
<keyword evidence="1" id="KW-1133">Transmembrane helix</keyword>
<dbReference type="AlphaFoldDB" id="A0A9D0ZFI8"/>
<gene>
    <name evidence="2" type="ORF">IAB77_09455</name>
</gene>
<reference evidence="2" key="2">
    <citation type="journal article" date="2021" name="PeerJ">
        <title>Extensive microbial diversity within the chicken gut microbiome revealed by metagenomics and culture.</title>
        <authorList>
            <person name="Gilroy R."/>
            <person name="Ravi A."/>
            <person name="Getino M."/>
            <person name="Pursley I."/>
            <person name="Horton D.L."/>
            <person name="Alikhan N.F."/>
            <person name="Baker D."/>
            <person name="Gharbi K."/>
            <person name="Hall N."/>
            <person name="Watson M."/>
            <person name="Adriaenssens E.M."/>
            <person name="Foster-Nyarko E."/>
            <person name="Jarju S."/>
            <person name="Secka A."/>
            <person name="Antonio M."/>
            <person name="Oren A."/>
            <person name="Chaudhuri R.R."/>
            <person name="La Ragione R."/>
            <person name="Hildebrand F."/>
            <person name="Pallen M.J."/>
        </authorList>
    </citation>
    <scope>NUCLEOTIDE SEQUENCE</scope>
    <source>
        <strain evidence="2">ChiBcolR7-354</strain>
    </source>
</reference>
<keyword evidence="1" id="KW-0472">Membrane</keyword>
<evidence type="ECO:0000313" key="3">
    <source>
        <dbReference type="Proteomes" id="UP000824262"/>
    </source>
</evidence>
<comment type="caution">
    <text evidence="2">The sequence shown here is derived from an EMBL/GenBank/DDBJ whole genome shotgun (WGS) entry which is preliminary data.</text>
</comment>
<feature type="transmembrane region" description="Helical" evidence="1">
    <location>
        <begin position="21"/>
        <end position="46"/>
    </location>
</feature>
<feature type="transmembrane region" description="Helical" evidence="1">
    <location>
        <begin position="203"/>
        <end position="226"/>
    </location>
</feature>
<dbReference type="EMBL" id="DVGA01000106">
    <property type="protein sequence ID" value="HIQ79465.1"/>
    <property type="molecule type" value="Genomic_DNA"/>
</dbReference>
<feature type="transmembrane region" description="Helical" evidence="1">
    <location>
        <begin position="270"/>
        <end position="289"/>
    </location>
</feature>
<feature type="transmembrane region" description="Helical" evidence="1">
    <location>
        <begin position="91"/>
        <end position="112"/>
    </location>
</feature>
<evidence type="ECO:0000256" key="1">
    <source>
        <dbReference type="SAM" id="Phobius"/>
    </source>
</evidence>
<evidence type="ECO:0000313" key="2">
    <source>
        <dbReference type="EMBL" id="HIQ79465.1"/>
    </source>
</evidence>
<feature type="transmembrane region" description="Helical" evidence="1">
    <location>
        <begin position="124"/>
        <end position="144"/>
    </location>
</feature>
<organism evidence="2 3">
    <name type="scientific">Candidatus Scatomorpha intestinavium</name>
    <dbReference type="NCBI Taxonomy" id="2840922"/>
    <lineage>
        <taxon>Bacteria</taxon>
        <taxon>Bacillati</taxon>
        <taxon>Bacillota</taxon>
        <taxon>Clostridia</taxon>
        <taxon>Eubacteriales</taxon>
        <taxon>Candidatus Scatomorpha</taxon>
    </lineage>
</organism>